<organism evidence="1 2">
    <name type="scientific">Pseudoalteromonas citrea</name>
    <dbReference type="NCBI Taxonomy" id="43655"/>
    <lineage>
        <taxon>Bacteria</taxon>
        <taxon>Pseudomonadati</taxon>
        <taxon>Pseudomonadota</taxon>
        <taxon>Gammaproteobacteria</taxon>
        <taxon>Alteromonadales</taxon>
        <taxon>Pseudoalteromonadaceae</taxon>
        <taxon>Pseudoalteromonas</taxon>
    </lineage>
</organism>
<protein>
    <submittedName>
        <fullName evidence="1">Uncharacterized protein</fullName>
    </submittedName>
</protein>
<gene>
    <name evidence="1" type="ORF">PCIT_a0771</name>
</gene>
<name>A0AAD4FT90_9GAMM</name>
<evidence type="ECO:0000313" key="2">
    <source>
        <dbReference type="Proteomes" id="UP000016487"/>
    </source>
</evidence>
<reference evidence="1" key="2">
    <citation type="submission" date="2015-03" db="EMBL/GenBank/DDBJ databases">
        <title>Genome sequence of Pseudoalteromonas citrea.</title>
        <authorList>
            <person name="Xie B.-B."/>
            <person name="Rong J.-C."/>
            <person name="Qin Q.-L."/>
            <person name="Zhang Y.-Z."/>
        </authorList>
    </citation>
    <scope>NUCLEOTIDE SEQUENCE</scope>
    <source>
        <strain evidence="1">DSM 8771</strain>
    </source>
</reference>
<proteinExistence type="predicted"/>
<dbReference type="EMBL" id="AHBZ03000014">
    <property type="protein sequence ID" value="KAF7774338.1"/>
    <property type="molecule type" value="Genomic_DNA"/>
</dbReference>
<sequence length="62" mass="7186">MKLEKIKQSLIVRLNWDILRIVTTQGEILCQLKVSIHTYQVVMVTAQMKMKKNLSKQLICVG</sequence>
<comment type="caution">
    <text evidence="1">The sequence shown here is derived from an EMBL/GenBank/DDBJ whole genome shotgun (WGS) entry which is preliminary data.</text>
</comment>
<dbReference type="Proteomes" id="UP000016487">
    <property type="component" value="Unassembled WGS sequence"/>
</dbReference>
<accession>A0AAD4FT90</accession>
<dbReference type="AlphaFoldDB" id="A0AAD4FT90"/>
<evidence type="ECO:0000313" key="1">
    <source>
        <dbReference type="EMBL" id="KAF7774338.1"/>
    </source>
</evidence>
<reference evidence="1" key="1">
    <citation type="journal article" date="2012" name="J. Bacteriol.">
        <title>Genome sequences of type strains of seven species of the marine bacterium Pseudoalteromonas.</title>
        <authorList>
            <person name="Xie B.B."/>
            <person name="Shu Y.L."/>
            <person name="Qin Q.L."/>
            <person name="Rong J.C."/>
            <person name="Zhang X.Y."/>
            <person name="Chen X.L."/>
            <person name="Shi M."/>
            <person name="He H.L."/>
            <person name="Zhou B.C."/>
            <person name="Zhang Y.Z."/>
        </authorList>
    </citation>
    <scope>NUCLEOTIDE SEQUENCE</scope>
    <source>
        <strain evidence="1">DSM 8771</strain>
    </source>
</reference>